<evidence type="ECO:0000256" key="4">
    <source>
        <dbReference type="SAM" id="Phobius"/>
    </source>
</evidence>
<reference evidence="6 7" key="1">
    <citation type="submission" date="2023-01" db="EMBL/GenBank/DDBJ databases">
        <title>Analysis of 21 Apiospora genomes using comparative genomics revels a genus with tremendous synthesis potential of carbohydrate active enzymes and secondary metabolites.</title>
        <authorList>
            <person name="Sorensen T."/>
        </authorList>
    </citation>
    <scope>NUCLEOTIDE SEQUENCE [LARGE SCALE GENOMIC DNA]</scope>
    <source>
        <strain evidence="6 7">CBS 33761</strain>
    </source>
</reference>
<name>A0ABR1TF84_9PEZI</name>
<feature type="transmembrane region" description="Helical" evidence="4">
    <location>
        <begin position="820"/>
        <end position="841"/>
    </location>
</feature>
<dbReference type="EMBL" id="JAQQWK010000003">
    <property type="protein sequence ID" value="KAK8045067.1"/>
    <property type="molecule type" value="Genomic_DNA"/>
</dbReference>
<feature type="transmembrane region" description="Helical" evidence="4">
    <location>
        <begin position="760"/>
        <end position="779"/>
    </location>
</feature>
<proteinExistence type="predicted"/>
<feature type="compositionally biased region" description="Polar residues" evidence="3">
    <location>
        <begin position="696"/>
        <end position="705"/>
    </location>
</feature>
<dbReference type="PANTHER" id="PTHR43702:SF13">
    <property type="entry name" value="MONOSACCHARIDE TRANSPORTER, PUTATIVE (AFU_ORTHOLOGUE AFUA_4G06630)-RELATED"/>
    <property type="match status" value="1"/>
</dbReference>
<keyword evidence="7" id="KW-1185">Reference proteome</keyword>
<dbReference type="InterPro" id="IPR050375">
    <property type="entry name" value="MFS_TsgA-like"/>
</dbReference>
<sequence>MSKTGLWSDIEDRGPSVFAVTTATLALASVFVFARLYTRCFIVRHITWDDWFMVLAWLLAFAIGFTIDYGTYKGLGKRDNYIREGDWDSLRRCEYVFSVLYNPALMATKTSILVFYLRLSRNTEQVLRLASWAVLGIVNVAGIVLTLLNIFQCRPVEAAFNYYATTAQCIPLLTEFICSAPVNIITDLAILALPLPVLTGMRLPPRQKVILVVTFTLGIFVTVVDVVRIYYLQQAITDISPDLSSDPTSSFGGQTNFAFNASLSLMWSSVEVNIGIACACVPTLKPLITQILPSMLVDPDGTLRTSDTSTKQTSEGSRQLSDDLAAASFNRSPRGEGSLTIPGVARVAESPSAQVSAMEFLTTPDMMEFGRSNSSNNLGRTATGRTNATATTMGENSVYFGFVNIRRPKSLMRTSVSESLKYCTVVGILFVLWGFSYGLLNTLNNVIAQVAGMTVAQTLGLTSMYFGAGYFFGPLMVGEWILRHDEHRRTRKMRHEVPSVGGFKATFMIGLCIYGIGTIMFWPSAVLLSFGGFMFCSFVVGFGLGVLETAANPFLILCGPMDYAEMRLLTAQGVQAVATVLAQLLAQKVFFTSVETADRNSTVNLLDVQWTYLAITLFCVALALFFYYMPLPEVNDAELENSTLYLPVDPTKRSIGGLELRTWTLILAVAAQWTYMAGQESMSIFFQSIITPDLNSGADSNPDSTTEADHDGNADQPMDLSLTVSDYLLIAHTAFAVSRFLTAYLAYLSPTHPKVPQPRTILNICAGLGILSGILIAAIKPLNPNLVVIPVVLFFFAEGPMWPLIYTLGLRGQGKRTKRAAAYITMGGSGAAFWPFVLYAINKTGVSYRVAFIVIPSLFVITAMFPLFLDLKRDARALVDARVGKTRQSRIQAHSNIDLDLDAIISSRGRQDSIASSRDGSFVRRLSDVVMKTLGRPRSSSTVAPTVQHAENKRSGSAV</sequence>
<feature type="domain" description="Rhodopsin" evidence="5">
    <location>
        <begin position="34"/>
        <end position="289"/>
    </location>
</feature>
<feature type="transmembrane region" description="Helical" evidence="4">
    <location>
        <begin position="503"/>
        <end position="522"/>
    </location>
</feature>
<dbReference type="Gene3D" id="1.20.1250.20">
    <property type="entry name" value="MFS general substrate transporter like domains"/>
    <property type="match status" value="2"/>
</dbReference>
<feature type="transmembrane region" description="Helical" evidence="4">
    <location>
        <begin position="727"/>
        <end position="748"/>
    </location>
</feature>
<feature type="transmembrane region" description="Helical" evidence="4">
    <location>
        <begin position="460"/>
        <end position="482"/>
    </location>
</feature>
<feature type="transmembrane region" description="Helical" evidence="4">
    <location>
        <begin position="785"/>
        <end position="808"/>
    </location>
</feature>
<keyword evidence="4" id="KW-0812">Transmembrane</keyword>
<dbReference type="InterPro" id="IPR036259">
    <property type="entry name" value="MFS_trans_sf"/>
</dbReference>
<keyword evidence="4" id="KW-0472">Membrane</keyword>
<feature type="compositionally biased region" description="Polar residues" evidence="3">
    <location>
        <begin position="303"/>
        <end position="319"/>
    </location>
</feature>
<evidence type="ECO:0000313" key="6">
    <source>
        <dbReference type="EMBL" id="KAK8045067.1"/>
    </source>
</evidence>
<feature type="transmembrane region" description="Helical" evidence="4">
    <location>
        <begin position="129"/>
        <end position="151"/>
    </location>
</feature>
<organism evidence="6 7">
    <name type="scientific">Apiospora rasikravindrae</name>
    <dbReference type="NCBI Taxonomy" id="990691"/>
    <lineage>
        <taxon>Eukaryota</taxon>
        <taxon>Fungi</taxon>
        <taxon>Dikarya</taxon>
        <taxon>Ascomycota</taxon>
        <taxon>Pezizomycotina</taxon>
        <taxon>Sordariomycetes</taxon>
        <taxon>Xylariomycetidae</taxon>
        <taxon>Amphisphaeriales</taxon>
        <taxon>Apiosporaceae</taxon>
        <taxon>Apiospora</taxon>
    </lineage>
</organism>
<feature type="transmembrane region" description="Helical" evidence="4">
    <location>
        <begin position="95"/>
        <end position="117"/>
    </location>
</feature>
<comment type="subcellular location">
    <subcellularLocation>
        <location evidence="1">Cell inner membrane</location>
        <topology evidence="1">Multi-pass membrane protein</topology>
    </subcellularLocation>
</comment>
<feature type="transmembrane region" description="Helical" evidence="4">
    <location>
        <begin position="50"/>
        <end position="67"/>
    </location>
</feature>
<keyword evidence="4" id="KW-1133">Transmembrane helix</keyword>
<evidence type="ECO:0000256" key="1">
    <source>
        <dbReference type="ARBA" id="ARBA00004429"/>
    </source>
</evidence>
<feature type="region of interest" description="Disordered" evidence="3">
    <location>
        <begin position="299"/>
        <end position="322"/>
    </location>
</feature>
<feature type="region of interest" description="Disordered" evidence="3">
    <location>
        <begin position="696"/>
        <end position="715"/>
    </location>
</feature>
<feature type="transmembrane region" description="Helical" evidence="4">
    <location>
        <begin position="209"/>
        <end position="231"/>
    </location>
</feature>
<dbReference type="SUPFAM" id="SSF103473">
    <property type="entry name" value="MFS general substrate transporter"/>
    <property type="match status" value="1"/>
</dbReference>
<feature type="compositionally biased region" description="Basic and acidic residues" evidence="3">
    <location>
        <begin position="950"/>
        <end position="959"/>
    </location>
</feature>
<keyword evidence="2" id="KW-1003">Cell membrane</keyword>
<comment type="caution">
    <text evidence="6">The sequence shown here is derived from an EMBL/GenBank/DDBJ whole genome shotgun (WGS) entry which is preliminary data.</text>
</comment>
<feature type="transmembrane region" description="Helical" evidence="4">
    <location>
        <begin position="528"/>
        <end position="547"/>
    </location>
</feature>
<evidence type="ECO:0000259" key="5">
    <source>
        <dbReference type="Pfam" id="PF20684"/>
    </source>
</evidence>
<evidence type="ECO:0000256" key="2">
    <source>
        <dbReference type="ARBA" id="ARBA00022475"/>
    </source>
</evidence>
<protein>
    <recommendedName>
        <fullName evidence="5">Rhodopsin domain-containing protein</fullName>
    </recommendedName>
</protein>
<evidence type="ECO:0000313" key="7">
    <source>
        <dbReference type="Proteomes" id="UP001444661"/>
    </source>
</evidence>
<dbReference type="InterPro" id="IPR049326">
    <property type="entry name" value="Rhodopsin_dom_fungi"/>
</dbReference>
<dbReference type="Pfam" id="PF20684">
    <property type="entry name" value="Fung_rhodopsin"/>
    <property type="match status" value="1"/>
</dbReference>
<dbReference type="PANTHER" id="PTHR43702">
    <property type="entry name" value="L-FUCOSE-PROTON SYMPORTER"/>
    <property type="match status" value="1"/>
</dbReference>
<gene>
    <name evidence="6" type="ORF">PG993_005091</name>
</gene>
<feature type="region of interest" description="Disordered" evidence="3">
    <location>
        <begin position="936"/>
        <end position="959"/>
    </location>
</feature>
<accession>A0ABR1TF84</accession>
<feature type="transmembrane region" description="Helical" evidence="4">
    <location>
        <begin position="16"/>
        <end position="38"/>
    </location>
</feature>
<feature type="transmembrane region" description="Helical" evidence="4">
    <location>
        <begin position="610"/>
        <end position="629"/>
    </location>
</feature>
<feature type="transmembrane region" description="Helical" evidence="4">
    <location>
        <begin position="847"/>
        <end position="869"/>
    </location>
</feature>
<dbReference type="Proteomes" id="UP001444661">
    <property type="component" value="Unassembled WGS sequence"/>
</dbReference>
<feature type="transmembrane region" description="Helical" evidence="4">
    <location>
        <begin position="419"/>
        <end position="440"/>
    </location>
</feature>
<evidence type="ECO:0000256" key="3">
    <source>
        <dbReference type="SAM" id="MobiDB-lite"/>
    </source>
</evidence>